<evidence type="ECO:0000256" key="7">
    <source>
        <dbReference type="ARBA" id="ARBA00043224"/>
    </source>
</evidence>
<evidence type="ECO:0000256" key="3">
    <source>
        <dbReference type="ARBA" id="ARBA00022723"/>
    </source>
</evidence>
<reference evidence="9 10" key="1">
    <citation type="submission" date="2020-07" db="EMBL/GenBank/DDBJ databases">
        <title>Sequencing the genomes of 1000 actinobacteria strains.</title>
        <authorList>
            <person name="Klenk H.-P."/>
        </authorList>
    </citation>
    <scope>NUCLEOTIDE SEQUENCE [LARGE SCALE GENOMIC DNA]</scope>
    <source>
        <strain evidence="9 10">DSM 24723</strain>
    </source>
</reference>
<dbReference type="EMBL" id="JACBZX010000001">
    <property type="protein sequence ID" value="NYG38644.1"/>
    <property type="molecule type" value="Genomic_DNA"/>
</dbReference>
<dbReference type="SUPFAM" id="SSF52499">
    <property type="entry name" value="Isochorismatase-like hydrolases"/>
    <property type="match status" value="1"/>
</dbReference>
<keyword evidence="3" id="KW-0479">Metal-binding</keyword>
<keyword evidence="4 9" id="KW-0378">Hydrolase</keyword>
<evidence type="ECO:0000256" key="5">
    <source>
        <dbReference type="ARBA" id="ARBA00037900"/>
    </source>
</evidence>
<gene>
    <name evidence="9" type="ORF">BJY28_003113</name>
</gene>
<dbReference type="PANTHER" id="PTHR11080:SF2">
    <property type="entry name" value="LD05707P"/>
    <property type="match status" value="1"/>
</dbReference>
<dbReference type="AlphaFoldDB" id="A0A852XDY2"/>
<evidence type="ECO:0000256" key="4">
    <source>
        <dbReference type="ARBA" id="ARBA00022801"/>
    </source>
</evidence>
<evidence type="ECO:0000256" key="6">
    <source>
        <dbReference type="ARBA" id="ARBA00039017"/>
    </source>
</evidence>
<comment type="similarity">
    <text evidence="1">Belongs to the isochorismatase family.</text>
</comment>
<dbReference type="PANTHER" id="PTHR11080">
    <property type="entry name" value="PYRAZINAMIDASE/NICOTINAMIDASE"/>
    <property type="match status" value="1"/>
</dbReference>
<proteinExistence type="inferred from homology"/>
<evidence type="ECO:0000256" key="1">
    <source>
        <dbReference type="ARBA" id="ARBA00006336"/>
    </source>
</evidence>
<dbReference type="RefSeq" id="WP_179463805.1">
    <property type="nucleotide sequence ID" value="NZ_JACBZX010000001.1"/>
</dbReference>
<evidence type="ECO:0000313" key="10">
    <source>
        <dbReference type="Proteomes" id="UP000592181"/>
    </source>
</evidence>
<evidence type="ECO:0000313" key="9">
    <source>
        <dbReference type="EMBL" id="NYG38644.1"/>
    </source>
</evidence>
<keyword evidence="10" id="KW-1185">Reference proteome</keyword>
<dbReference type="GO" id="GO:0008936">
    <property type="term" value="F:nicotinamidase activity"/>
    <property type="evidence" value="ECO:0007669"/>
    <property type="project" value="UniProtKB-EC"/>
</dbReference>
<dbReference type="EC" id="3.5.1.19" evidence="6"/>
<comment type="caution">
    <text evidence="9">The sequence shown here is derived from an EMBL/GenBank/DDBJ whole genome shotgun (WGS) entry which is preliminary data.</text>
</comment>
<dbReference type="Pfam" id="PF00857">
    <property type="entry name" value="Isochorismatase"/>
    <property type="match status" value="1"/>
</dbReference>
<comment type="pathway">
    <text evidence="5">Cofactor biosynthesis; nicotinate biosynthesis; nicotinate from nicotinamide: step 1/1.</text>
</comment>
<feature type="domain" description="Isochorismatase-like" evidence="8">
    <location>
        <begin position="4"/>
        <end position="190"/>
    </location>
</feature>
<organism evidence="9 10">
    <name type="scientific">Janibacter alkaliphilus</name>
    <dbReference type="NCBI Taxonomy" id="1069963"/>
    <lineage>
        <taxon>Bacteria</taxon>
        <taxon>Bacillati</taxon>
        <taxon>Actinomycetota</taxon>
        <taxon>Actinomycetes</taxon>
        <taxon>Micrococcales</taxon>
        <taxon>Intrasporangiaceae</taxon>
        <taxon>Janibacter</taxon>
    </lineage>
</organism>
<sequence length="193" mass="20249">MSRALVLVDIQNDFCEGGSMGVDGGAEVARRAAELVQGDAAGERRYAAVVATADWHIDPGSHWAAPSDEPDFATSWPVHCKVGTLGSDFHGNLSPAMPLIDAIFRKGEYEAAYSGFEGRTEDGEGLATWLRAKGVDSLDVCGIATDYCVRATVLDGVREGFAVTVLDELVAGVAPGSTETAWAEMAEAGAQRA</sequence>
<dbReference type="InterPro" id="IPR052347">
    <property type="entry name" value="Isochorismatase_Nicotinamidase"/>
</dbReference>
<keyword evidence="2" id="KW-0662">Pyridine nucleotide biosynthesis</keyword>
<dbReference type="GO" id="GO:0046872">
    <property type="term" value="F:metal ion binding"/>
    <property type="evidence" value="ECO:0007669"/>
    <property type="project" value="UniProtKB-KW"/>
</dbReference>
<name>A0A852XDY2_9MICO</name>
<evidence type="ECO:0000259" key="8">
    <source>
        <dbReference type="Pfam" id="PF00857"/>
    </source>
</evidence>
<dbReference type="InterPro" id="IPR000868">
    <property type="entry name" value="Isochorismatase-like_dom"/>
</dbReference>
<dbReference type="InterPro" id="IPR036380">
    <property type="entry name" value="Isochorismatase-like_sf"/>
</dbReference>
<dbReference type="Proteomes" id="UP000592181">
    <property type="component" value="Unassembled WGS sequence"/>
</dbReference>
<accession>A0A852XDY2</accession>
<dbReference type="GO" id="GO:0019363">
    <property type="term" value="P:pyridine nucleotide biosynthetic process"/>
    <property type="evidence" value="ECO:0007669"/>
    <property type="project" value="UniProtKB-KW"/>
</dbReference>
<evidence type="ECO:0000256" key="2">
    <source>
        <dbReference type="ARBA" id="ARBA00022642"/>
    </source>
</evidence>
<protein>
    <recommendedName>
        <fullName evidence="6">nicotinamidase</fullName>
        <ecNumber evidence="6">3.5.1.19</ecNumber>
    </recommendedName>
    <alternativeName>
        <fullName evidence="7">Nicotinamide deamidase</fullName>
    </alternativeName>
</protein>
<dbReference type="Gene3D" id="3.40.50.850">
    <property type="entry name" value="Isochorismatase-like"/>
    <property type="match status" value="1"/>
</dbReference>